<dbReference type="PANTHER" id="PTHR42976">
    <property type="entry name" value="BIFUNCTIONAL CHITINASE/LYSOZYME-RELATED"/>
    <property type="match status" value="1"/>
</dbReference>
<protein>
    <submittedName>
        <fullName evidence="2">Chitinase</fullName>
    </submittedName>
</protein>
<feature type="domain" description="GH18" evidence="1">
    <location>
        <begin position="62"/>
        <end position="358"/>
    </location>
</feature>
<evidence type="ECO:0000313" key="3">
    <source>
        <dbReference type="Proteomes" id="UP000730482"/>
    </source>
</evidence>
<organism evidence="2 3">
    <name type="scientific">Catenulispora pinistramenti</name>
    <dbReference type="NCBI Taxonomy" id="2705254"/>
    <lineage>
        <taxon>Bacteria</taxon>
        <taxon>Bacillati</taxon>
        <taxon>Actinomycetota</taxon>
        <taxon>Actinomycetes</taxon>
        <taxon>Catenulisporales</taxon>
        <taxon>Catenulisporaceae</taxon>
        <taxon>Catenulispora</taxon>
    </lineage>
</organism>
<dbReference type="InterPro" id="IPR001223">
    <property type="entry name" value="Glyco_hydro18_cat"/>
</dbReference>
<name>A0ABS5L2C2_9ACTN</name>
<dbReference type="PANTHER" id="PTHR42976:SF1">
    <property type="entry name" value="GH18 DOMAIN-CONTAINING PROTEIN-RELATED"/>
    <property type="match status" value="1"/>
</dbReference>
<dbReference type="CDD" id="cd06543">
    <property type="entry name" value="GH18_PF-ChiA-like"/>
    <property type="match status" value="1"/>
</dbReference>
<dbReference type="EMBL" id="JAAFYZ010000191">
    <property type="protein sequence ID" value="MBS2552487.1"/>
    <property type="molecule type" value="Genomic_DNA"/>
</dbReference>
<sequence>MSQASAPRPAEARPSRADRRKRLVAVATAAAGTTALGVGLAMVAPAAQAAPASAPHAALPTHIFAPYFEAYSSDNPATVAQNSGAKYLSMAFIQTNKSGSCSVYWNGSTSQAIGSTFASPIATIRAAGGDVIPSFGGYTADTTNTEIADSCTNVTSIASAIENVITKYDLHRVDFDIEQNSLTNTAGIDRRNKALKQVEAWASAAGRSLQVSYTLPTNTDGLDSGGKSVISNAKSNGTRVDVVNIMTFDYYTGGSHEMAQATETAGAGLEGYLKSLYPTKTSAQLWAMVGVTEMPGIDDYGKAETFTEADAATVLSWAKAKGVNEISMWASERDNGGCPGTGGSDTCSGISQSAWYFSKKWDSFTG</sequence>
<dbReference type="InterPro" id="IPR052750">
    <property type="entry name" value="GH18_Chitinase"/>
</dbReference>
<proteinExistence type="predicted"/>
<accession>A0ABS5L2C2</accession>
<dbReference type="SUPFAM" id="SSF51445">
    <property type="entry name" value="(Trans)glycosidases"/>
    <property type="match status" value="1"/>
</dbReference>
<evidence type="ECO:0000313" key="2">
    <source>
        <dbReference type="EMBL" id="MBS2552487.1"/>
    </source>
</evidence>
<dbReference type="PROSITE" id="PS51910">
    <property type="entry name" value="GH18_2"/>
    <property type="match status" value="1"/>
</dbReference>
<dbReference type="Proteomes" id="UP000730482">
    <property type="component" value="Unassembled WGS sequence"/>
</dbReference>
<dbReference type="PROSITE" id="PS51318">
    <property type="entry name" value="TAT"/>
    <property type="match status" value="1"/>
</dbReference>
<keyword evidence="3" id="KW-1185">Reference proteome</keyword>
<dbReference type="InterPro" id="IPR017853">
    <property type="entry name" value="GH"/>
</dbReference>
<evidence type="ECO:0000259" key="1">
    <source>
        <dbReference type="PROSITE" id="PS51910"/>
    </source>
</evidence>
<comment type="caution">
    <text evidence="2">The sequence shown here is derived from an EMBL/GenBank/DDBJ whole genome shotgun (WGS) entry which is preliminary data.</text>
</comment>
<dbReference type="Gene3D" id="3.20.20.80">
    <property type="entry name" value="Glycosidases"/>
    <property type="match status" value="1"/>
</dbReference>
<gene>
    <name evidence="2" type="ORF">KGQ19_37100</name>
</gene>
<dbReference type="Pfam" id="PF00704">
    <property type="entry name" value="Glyco_hydro_18"/>
    <property type="match status" value="1"/>
</dbReference>
<reference evidence="2 3" key="1">
    <citation type="submission" date="2020-02" db="EMBL/GenBank/DDBJ databases">
        <title>Acidophilic actinobacteria isolated from forest soil.</title>
        <authorList>
            <person name="Golinska P."/>
        </authorList>
    </citation>
    <scope>NUCLEOTIDE SEQUENCE [LARGE SCALE GENOMIC DNA]</scope>
    <source>
        <strain evidence="2 3">NL8</strain>
    </source>
</reference>
<dbReference type="InterPro" id="IPR006311">
    <property type="entry name" value="TAT_signal"/>
</dbReference>